<dbReference type="Gene3D" id="3.40.50.300">
    <property type="entry name" value="P-loop containing nucleotide triphosphate hydrolases"/>
    <property type="match status" value="1"/>
</dbReference>
<keyword evidence="2 10" id="KW-0813">Transport</keyword>
<dbReference type="eggNOG" id="COG1155">
    <property type="taxonomic scope" value="Bacteria"/>
</dbReference>
<dbReference type="Gene3D" id="1.10.1140.10">
    <property type="entry name" value="Bovine Mitochondrial F1-atpase, Atp Synthase Beta Chain, Chain D, domain 3"/>
    <property type="match status" value="1"/>
</dbReference>
<keyword evidence="7 10" id="KW-0406">Ion transport</keyword>
<dbReference type="PANTHER" id="PTHR43607:SF1">
    <property type="entry name" value="H(+)-TRANSPORTING TWO-SECTOR ATPASE"/>
    <property type="match status" value="1"/>
</dbReference>
<evidence type="ECO:0000259" key="13">
    <source>
        <dbReference type="Pfam" id="PF16886"/>
    </source>
</evidence>
<gene>
    <name evidence="10" type="primary">atpA</name>
    <name evidence="15" type="ordered locus">TREPR_1152</name>
</gene>
<evidence type="ECO:0000256" key="10">
    <source>
        <dbReference type="HAMAP-Rule" id="MF_00309"/>
    </source>
</evidence>
<dbReference type="InterPro" id="IPR022878">
    <property type="entry name" value="V-ATPase_asu"/>
</dbReference>
<keyword evidence="3 10" id="KW-0547">Nucleotide-binding</keyword>
<evidence type="ECO:0000256" key="8">
    <source>
        <dbReference type="ARBA" id="ARBA00023310"/>
    </source>
</evidence>
<dbReference type="GO" id="GO:0046961">
    <property type="term" value="F:proton-transporting ATPase activity, rotational mechanism"/>
    <property type="evidence" value="ECO:0007669"/>
    <property type="project" value="InterPro"/>
</dbReference>
<keyword evidence="15" id="KW-0378">Hydrolase</keyword>
<evidence type="ECO:0000256" key="9">
    <source>
        <dbReference type="ARBA" id="ARBA00054855"/>
    </source>
</evidence>
<dbReference type="CDD" id="cd18111">
    <property type="entry name" value="ATP-synt_V_A-type_alpha_C"/>
    <property type="match status" value="1"/>
</dbReference>
<evidence type="ECO:0000256" key="7">
    <source>
        <dbReference type="ARBA" id="ARBA00023065"/>
    </source>
</evidence>
<feature type="domain" description="ATPase F1/V1/A1 complex alpha/beta subunit N-terminal" evidence="12">
    <location>
        <begin position="8"/>
        <end position="69"/>
    </location>
</feature>
<reference evidence="16" key="1">
    <citation type="submission" date="2009-12" db="EMBL/GenBank/DDBJ databases">
        <title>Complete sequence of Treponema primitia strain ZAS-2.</title>
        <authorList>
            <person name="Tetu S.G."/>
            <person name="Matson E."/>
            <person name="Ren Q."/>
            <person name="Seshadri R."/>
            <person name="Elbourne L."/>
            <person name="Hassan K.A."/>
            <person name="Durkin A."/>
            <person name="Radune D."/>
            <person name="Mohamoud Y."/>
            <person name="Shay R."/>
            <person name="Jin S."/>
            <person name="Zhang X."/>
            <person name="Lucey K."/>
            <person name="Ballor N.R."/>
            <person name="Ottesen E."/>
            <person name="Rosenthal R."/>
            <person name="Allen A."/>
            <person name="Leadbetter J.R."/>
            <person name="Paulsen I.T."/>
        </authorList>
    </citation>
    <scope>NUCLEOTIDE SEQUENCE [LARGE SCALE GENOMIC DNA]</scope>
    <source>
        <strain evidence="16">ATCC BAA-887 / DSM 12427 / ZAS-2</strain>
    </source>
</reference>
<dbReference type="InterPro" id="IPR024034">
    <property type="entry name" value="ATPase_F1/V1_b/a_C"/>
</dbReference>
<dbReference type="RefSeq" id="WP_015708920.1">
    <property type="nucleotide sequence ID" value="NC_015578.1"/>
</dbReference>
<dbReference type="InterPro" id="IPR027417">
    <property type="entry name" value="P-loop_NTPase"/>
</dbReference>
<evidence type="ECO:0000259" key="14">
    <source>
        <dbReference type="Pfam" id="PF22919"/>
    </source>
</evidence>
<evidence type="ECO:0000256" key="6">
    <source>
        <dbReference type="ARBA" id="ARBA00022967"/>
    </source>
</evidence>
<evidence type="ECO:0000256" key="1">
    <source>
        <dbReference type="ARBA" id="ARBA00008936"/>
    </source>
</evidence>
<keyword evidence="16" id="KW-1185">Reference proteome</keyword>
<dbReference type="InterPro" id="IPR055190">
    <property type="entry name" value="ATP-synt_VA_C"/>
</dbReference>
<dbReference type="GO" id="GO:0005524">
    <property type="term" value="F:ATP binding"/>
    <property type="evidence" value="ECO:0007669"/>
    <property type="project" value="UniProtKB-UniRule"/>
</dbReference>
<sequence length="604" mass="66456">MTINGKVRRISGPIVRASGLGGAGLFDLVEVGEKRIIGEIVRLEQDEAVIQVYEDDTGLMIGAEASSTGRPLSVLLGPGLIGTIYDGIQRPLEALFKQSGAFMDPGARGEALDSSKLWPFVPDPGLAAQIAAGEKPVPKPGLVLGMVQETPSIVCKIMVPPALHGAALTELAPAGDYNCNAIIARTDHGEEITLAQWWPVRVPRPSAARLPQDQPLVTGQRVIDVFFPLSKGGTAAIPGGFGTGKTMTQHAIAKWCDAEVIIYIGCGERGNEMTDVLTEFPHLTDPRSGRSLMERTILIANTSNMPVAAREVSIYTGVTLAEFYRDMGYHVAIMADSTSRWAEALRELSGRMEEMPAEEGFPAYLPTRLAEFYERAGRVKTLSGLEGSVSIIGAVSPPGGDFSEPVTQHTKRFIRCFWALDRDLANARHYPAISWIDSYSEYAEEVGPWWEKVNPLWAKVRQEALDLLKREQRLSEIVRLIGPDALPDDQRLILVTADIIKDGFLQQNSFDDTDMYCVPAKQVRLLELVMDFYERAQVCIKLGAPLIKITSLTGTDSPEPIRERLARIKSAVKNEEPEKLVDFEQEMRGALENLERSYRTKETL</sequence>
<evidence type="ECO:0000256" key="2">
    <source>
        <dbReference type="ARBA" id="ARBA00022448"/>
    </source>
</evidence>
<keyword evidence="4 10" id="KW-0375">Hydrogen ion transport</keyword>
<dbReference type="AlphaFoldDB" id="F5YGX5"/>
<keyword evidence="6 10" id="KW-1278">Translocase</keyword>
<dbReference type="OrthoDB" id="9803053at2"/>
<dbReference type="InterPro" id="IPR004100">
    <property type="entry name" value="ATPase_F1/V1/A1_a/bsu_N"/>
</dbReference>
<dbReference type="Proteomes" id="UP000009223">
    <property type="component" value="Chromosome"/>
</dbReference>
<evidence type="ECO:0000313" key="16">
    <source>
        <dbReference type="Proteomes" id="UP000009223"/>
    </source>
</evidence>
<reference evidence="15 16" key="2">
    <citation type="journal article" date="2011" name="ISME J.">
        <title>RNA-seq reveals cooperative metabolic interactions between two termite-gut spirochete species in co-culture.</title>
        <authorList>
            <person name="Rosenthal A.Z."/>
            <person name="Matson E.G."/>
            <person name="Eldar A."/>
            <person name="Leadbetter J.R."/>
        </authorList>
    </citation>
    <scope>NUCLEOTIDE SEQUENCE [LARGE SCALE GENOMIC DNA]</scope>
    <source>
        <strain evidence="16">ATCC BAA-887 / DSM 12427 / ZAS-2</strain>
    </source>
</reference>
<evidence type="ECO:0000313" key="15">
    <source>
        <dbReference type="EMBL" id="AEF86107.1"/>
    </source>
</evidence>
<accession>F5YGX5</accession>
<dbReference type="EC" id="7.1.2.2" evidence="10"/>
<evidence type="ECO:0000256" key="4">
    <source>
        <dbReference type="ARBA" id="ARBA00022781"/>
    </source>
</evidence>
<dbReference type="PANTHER" id="PTHR43607">
    <property type="entry name" value="V-TYPE PROTON ATPASE CATALYTIC SUBUNIT A"/>
    <property type="match status" value="1"/>
</dbReference>
<dbReference type="Gene3D" id="2.40.30.20">
    <property type="match status" value="1"/>
</dbReference>
<feature type="domain" description="ATPsynthase alpha/beta subunit barrel-sandwich" evidence="13">
    <location>
        <begin position="110"/>
        <end position="201"/>
    </location>
</feature>
<feature type="domain" description="ATPase F1/V1/A1 complex alpha/beta subunit nucleotide-binding" evidence="11">
    <location>
        <begin position="219"/>
        <end position="440"/>
    </location>
</feature>
<protein>
    <recommendedName>
        <fullName evidence="10">V-type ATP synthase alpha chain</fullName>
        <ecNumber evidence="10">7.1.2.2</ecNumber>
    </recommendedName>
    <alternativeName>
        <fullName evidence="10">V-ATPase subunit A</fullName>
    </alternativeName>
</protein>
<comment type="function">
    <text evidence="9 10">Produces ATP from ADP in the presence of a proton gradient across the membrane. The V-type alpha chain is a catalytic subunit.</text>
</comment>
<dbReference type="InterPro" id="IPR000194">
    <property type="entry name" value="ATPase_F1/V1/A1_a/bsu_nucl-bd"/>
</dbReference>
<dbReference type="GO" id="GO:0042777">
    <property type="term" value="P:proton motive force-driven plasma membrane ATP synthesis"/>
    <property type="evidence" value="ECO:0007669"/>
    <property type="project" value="UniProtKB-UniRule"/>
</dbReference>
<dbReference type="STRING" id="545694.TREPR_1152"/>
<proteinExistence type="inferred from homology"/>
<evidence type="ECO:0000256" key="5">
    <source>
        <dbReference type="ARBA" id="ARBA00022840"/>
    </source>
</evidence>
<dbReference type="InterPro" id="IPR031686">
    <property type="entry name" value="ATP-synth_a_Xtn"/>
</dbReference>
<dbReference type="GO" id="GO:0045259">
    <property type="term" value="C:proton-transporting ATP synthase complex"/>
    <property type="evidence" value="ECO:0007669"/>
    <property type="project" value="UniProtKB-ARBA"/>
</dbReference>
<feature type="binding site" evidence="10">
    <location>
        <begin position="239"/>
        <end position="246"/>
    </location>
    <ligand>
        <name>ATP</name>
        <dbReference type="ChEBI" id="CHEBI:30616"/>
    </ligand>
</feature>
<dbReference type="Gene3D" id="2.40.50.100">
    <property type="match status" value="1"/>
</dbReference>
<dbReference type="Pfam" id="PF22919">
    <property type="entry name" value="ATP-synt_VA_C"/>
    <property type="match status" value="1"/>
</dbReference>
<keyword evidence="5 10" id="KW-0067">ATP-binding</keyword>
<evidence type="ECO:0000259" key="11">
    <source>
        <dbReference type="Pfam" id="PF00006"/>
    </source>
</evidence>
<dbReference type="Pfam" id="PF00006">
    <property type="entry name" value="ATP-synt_ab"/>
    <property type="match status" value="1"/>
</dbReference>
<dbReference type="CDD" id="cd01134">
    <property type="entry name" value="V_A-ATPase_A"/>
    <property type="match status" value="1"/>
</dbReference>
<dbReference type="HOGENOM" id="CLU_008162_3_1_12"/>
<dbReference type="SUPFAM" id="SSF47917">
    <property type="entry name" value="C-terminal domain of alpha and beta subunits of F1 ATP synthase"/>
    <property type="match status" value="1"/>
</dbReference>
<organism evidence="15 16">
    <name type="scientific">Treponema primitia (strain ATCC BAA-887 / DSM 12427 / ZAS-2)</name>
    <dbReference type="NCBI Taxonomy" id="545694"/>
    <lineage>
        <taxon>Bacteria</taxon>
        <taxon>Pseudomonadati</taxon>
        <taxon>Spirochaetota</taxon>
        <taxon>Spirochaetia</taxon>
        <taxon>Spirochaetales</taxon>
        <taxon>Treponemataceae</taxon>
        <taxon>Treponema</taxon>
    </lineage>
</organism>
<dbReference type="KEGG" id="tpi:TREPR_1152"/>
<dbReference type="HAMAP" id="MF_00309">
    <property type="entry name" value="ATP_synth_A_arch"/>
    <property type="match status" value="1"/>
</dbReference>
<comment type="similarity">
    <text evidence="1 10">Belongs to the ATPase alpha/beta chains family.</text>
</comment>
<dbReference type="Pfam" id="PF02874">
    <property type="entry name" value="ATP-synt_ab_N"/>
    <property type="match status" value="1"/>
</dbReference>
<dbReference type="SUPFAM" id="SSF52540">
    <property type="entry name" value="P-loop containing nucleoside triphosphate hydrolases"/>
    <property type="match status" value="1"/>
</dbReference>
<dbReference type="EMBL" id="CP001843">
    <property type="protein sequence ID" value="AEF86107.1"/>
    <property type="molecule type" value="Genomic_DNA"/>
</dbReference>
<feature type="domain" description="ATP synthase A/B type C-terminal" evidence="14">
    <location>
        <begin position="449"/>
        <end position="543"/>
    </location>
</feature>
<dbReference type="SUPFAM" id="SSF50615">
    <property type="entry name" value="N-terminal domain of alpha and beta subunits of F1 ATP synthase"/>
    <property type="match status" value="1"/>
</dbReference>
<evidence type="ECO:0000256" key="3">
    <source>
        <dbReference type="ARBA" id="ARBA00022741"/>
    </source>
</evidence>
<dbReference type="GO" id="GO:0046933">
    <property type="term" value="F:proton-transporting ATP synthase activity, rotational mechanism"/>
    <property type="evidence" value="ECO:0007669"/>
    <property type="project" value="UniProtKB-UniRule"/>
</dbReference>
<evidence type="ECO:0000259" key="12">
    <source>
        <dbReference type="Pfam" id="PF02874"/>
    </source>
</evidence>
<name>F5YGX5_TREPZ</name>
<dbReference type="InterPro" id="IPR023366">
    <property type="entry name" value="ATP_synth_asu-like_sf"/>
</dbReference>
<dbReference type="InterPro" id="IPR036121">
    <property type="entry name" value="ATPase_F1/V1/A1_a/bsu_N_sf"/>
</dbReference>
<keyword evidence="8 10" id="KW-0066">ATP synthesis</keyword>
<dbReference type="GO" id="GO:0016787">
    <property type="term" value="F:hydrolase activity"/>
    <property type="evidence" value="ECO:0007669"/>
    <property type="project" value="UniProtKB-KW"/>
</dbReference>
<dbReference type="Pfam" id="PF16886">
    <property type="entry name" value="ATP-synt_ab_Xtn"/>
    <property type="match status" value="1"/>
</dbReference>
<dbReference type="NCBIfam" id="NF003220">
    <property type="entry name" value="PRK04192.1"/>
    <property type="match status" value="1"/>
</dbReference>
<comment type="catalytic activity">
    <reaction evidence="10">
        <text>ATP + H2O + 4 H(+)(in) = ADP + phosphate + 5 H(+)(out)</text>
        <dbReference type="Rhea" id="RHEA:57720"/>
        <dbReference type="ChEBI" id="CHEBI:15377"/>
        <dbReference type="ChEBI" id="CHEBI:15378"/>
        <dbReference type="ChEBI" id="CHEBI:30616"/>
        <dbReference type="ChEBI" id="CHEBI:43474"/>
        <dbReference type="ChEBI" id="CHEBI:456216"/>
        <dbReference type="EC" id="7.1.2.2"/>
    </reaction>
</comment>